<dbReference type="Gene3D" id="3.90.810.10">
    <property type="entry name" value="CRIB domain"/>
    <property type="match status" value="1"/>
</dbReference>
<evidence type="ECO:0008006" key="4">
    <source>
        <dbReference type="Google" id="ProtNLM"/>
    </source>
</evidence>
<protein>
    <recommendedName>
        <fullName evidence="4">CRIB domain-containing protein</fullName>
    </recommendedName>
</protein>
<organism evidence="2 3">
    <name type="scientific">Pythium insidiosum</name>
    <name type="common">Pythiosis disease agent</name>
    <dbReference type="NCBI Taxonomy" id="114742"/>
    <lineage>
        <taxon>Eukaryota</taxon>
        <taxon>Sar</taxon>
        <taxon>Stramenopiles</taxon>
        <taxon>Oomycota</taxon>
        <taxon>Peronosporomycetes</taxon>
        <taxon>Pythiales</taxon>
        <taxon>Pythiaceae</taxon>
        <taxon>Pythium</taxon>
    </lineage>
</organism>
<feature type="compositionally biased region" description="Low complexity" evidence="1">
    <location>
        <begin position="56"/>
        <end position="71"/>
    </location>
</feature>
<proteinExistence type="predicted"/>
<dbReference type="AlphaFoldDB" id="A0AAD5LSS2"/>
<accession>A0AAD5LSS2</accession>
<dbReference type="EMBL" id="JAKCXM010000005">
    <property type="protein sequence ID" value="KAJ0409252.1"/>
    <property type="molecule type" value="Genomic_DNA"/>
</dbReference>
<gene>
    <name evidence="2" type="ORF">P43SY_006749</name>
</gene>
<keyword evidence="3" id="KW-1185">Reference proteome</keyword>
<name>A0AAD5LSS2_PYTIN</name>
<evidence type="ECO:0000256" key="1">
    <source>
        <dbReference type="SAM" id="MobiDB-lite"/>
    </source>
</evidence>
<evidence type="ECO:0000313" key="3">
    <source>
        <dbReference type="Proteomes" id="UP001209570"/>
    </source>
</evidence>
<sequence>MATDPSTPTAFEISAPFGLRHDLHVRYNYAEARFEGVPESFLEYLAAQHVAISVGSPRSHSQSSNSNTSPSKQAKPKAKRSRAWSSSKDAGLAKQQVTEPLLLNQQFRLHFRHVPRVPLNGYSERIPAVLVMLQHHFLAKQGNRVPYIFRETFASSQI</sequence>
<dbReference type="InterPro" id="IPR036936">
    <property type="entry name" value="CRIB_dom_sf"/>
</dbReference>
<reference evidence="2" key="1">
    <citation type="submission" date="2021-12" db="EMBL/GenBank/DDBJ databases">
        <title>Prjna785345.</title>
        <authorList>
            <person name="Rujirawat T."/>
            <person name="Krajaejun T."/>
        </authorList>
    </citation>
    <scope>NUCLEOTIDE SEQUENCE</scope>
    <source>
        <strain evidence="2">Pi057C3</strain>
    </source>
</reference>
<comment type="caution">
    <text evidence="2">The sequence shown here is derived from an EMBL/GenBank/DDBJ whole genome shotgun (WGS) entry which is preliminary data.</text>
</comment>
<evidence type="ECO:0000313" key="2">
    <source>
        <dbReference type="EMBL" id="KAJ0409252.1"/>
    </source>
</evidence>
<feature type="region of interest" description="Disordered" evidence="1">
    <location>
        <begin position="56"/>
        <end position="92"/>
    </location>
</feature>
<dbReference type="Proteomes" id="UP001209570">
    <property type="component" value="Unassembled WGS sequence"/>
</dbReference>